<protein>
    <submittedName>
        <fullName evidence="4">Putative disease resistance protein RGA3</fullName>
    </submittedName>
</protein>
<evidence type="ECO:0000259" key="3">
    <source>
        <dbReference type="Pfam" id="PF23598"/>
    </source>
</evidence>
<reference evidence="4 5" key="1">
    <citation type="submission" date="2018-09" db="EMBL/GenBank/DDBJ databases">
        <title>A high-quality reference genome of wild soybean provides a powerful tool to mine soybean genomes.</title>
        <authorList>
            <person name="Xie M."/>
            <person name="Chung C.Y.L."/>
            <person name="Li M.-W."/>
            <person name="Wong F.-L."/>
            <person name="Chan T.-F."/>
            <person name="Lam H.-M."/>
        </authorList>
    </citation>
    <scope>NUCLEOTIDE SEQUENCE [LARGE SCALE GENOMIC DNA]</scope>
    <source>
        <strain evidence="5">cv. W05</strain>
        <tissue evidence="4">Hypocotyl of etiolated seedlings</tissue>
    </source>
</reference>
<gene>
    <name evidence="4" type="ORF">D0Y65_024809</name>
</gene>
<dbReference type="SUPFAM" id="SSF52058">
    <property type="entry name" value="L domain-like"/>
    <property type="match status" value="2"/>
</dbReference>
<comment type="caution">
    <text evidence="4">The sequence shown here is derived from an EMBL/GenBank/DDBJ whole genome shotgun (WGS) entry which is preliminary data.</text>
</comment>
<organism evidence="4 5">
    <name type="scientific">Glycine soja</name>
    <name type="common">Wild soybean</name>
    <dbReference type="NCBI Taxonomy" id="3848"/>
    <lineage>
        <taxon>Eukaryota</taxon>
        <taxon>Viridiplantae</taxon>
        <taxon>Streptophyta</taxon>
        <taxon>Embryophyta</taxon>
        <taxon>Tracheophyta</taxon>
        <taxon>Spermatophyta</taxon>
        <taxon>Magnoliopsida</taxon>
        <taxon>eudicotyledons</taxon>
        <taxon>Gunneridae</taxon>
        <taxon>Pentapetalae</taxon>
        <taxon>rosids</taxon>
        <taxon>fabids</taxon>
        <taxon>Fabales</taxon>
        <taxon>Fabaceae</taxon>
        <taxon>Papilionoideae</taxon>
        <taxon>50 kb inversion clade</taxon>
        <taxon>NPAAA clade</taxon>
        <taxon>indigoferoid/millettioid clade</taxon>
        <taxon>Phaseoleae</taxon>
        <taxon>Glycine</taxon>
        <taxon>Glycine subgen. Soja</taxon>
    </lineage>
</organism>
<evidence type="ECO:0000313" key="4">
    <source>
        <dbReference type="EMBL" id="RZB93093.1"/>
    </source>
</evidence>
<sequence length="734" mass="82687">MAGSPSASAKKAIVETSTKSCKKVIDEIHIKFGGVIDDLCTNIHGQIREAEAEAKANEIALAILEERLKKVVIPKEVPTKLMTSEVLEKLESVAKDAKNLNKMVVAMDQSKEVWDIVAYFSLFPQHGELDAERLIDLWMAEKFCNSPKGGRRCLSQLDGNSMFQDVKKDEFGQVRSFKLHLLMHEIAELVEKHHHSIRENITIPNENQVHSKVQRASIDLSDSRLDPKQLYHQAKQLRSIFFFKEGTPQVDIDKILEKIFKNLKLRVLDLRNLGIEVVPSSIGDLKELEYLDLSQNKMKKLPSSIAKLSKLHTLKLFSCFDLTRMPCEMSKLSSLKTLSTFVASKKETMGGLGELAKLNDLRGNLEILHLDRVRCSSSTNGERKLLLAKEHLQRLTLSWTPKGDKEGGHLSQLLESLKPHSNLGSLILVGFPGSSLPGWLNSLTKLVKLSLQDFQKPHGCKLKYLSEQDNQLPPKLKILELENLENLEYITEKCIDGENFYKSLEEMTIKNCRKLESWRGTETEAGPLFEKISKLHLHNCTLKLLRLNTTSIPLKDLHIQYCRDLENLSGVFQHLSSLQRLTIENCDMSSLDGESKAWEGLKSLSCLTLRDIKHLSSLSFGDGVTTLQQLTLEKCHLLPSISIGKLTSLQELTLRNCDKLTSICIDKVASLRSLKISGCNKLESLPKTSEALNSLKTLHILDCALLQPRCVEPTGEDWPQICNIKYLKVGKTVH</sequence>
<dbReference type="AlphaFoldDB" id="A0A445J3Y4"/>
<keyword evidence="1" id="KW-0677">Repeat</keyword>
<dbReference type="PANTHER" id="PTHR47186:SF13">
    <property type="entry name" value="DISEASE RESISTANCE PROTEIN RGA3"/>
    <property type="match status" value="1"/>
</dbReference>
<name>A0A445J3Y4_GLYSO</name>
<dbReference type="PANTHER" id="PTHR47186">
    <property type="entry name" value="LEUCINE-RICH REPEAT-CONTAINING PROTEIN 57"/>
    <property type="match status" value="1"/>
</dbReference>
<dbReference type="InterPro" id="IPR055414">
    <property type="entry name" value="LRR_R13L4/SHOC2-like"/>
</dbReference>
<evidence type="ECO:0000259" key="2">
    <source>
        <dbReference type="Pfam" id="PF23559"/>
    </source>
</evidence>
<evidence type="ECO:0000256" key="1">
    <source>
        <dbReference type="ARBA" id="ARBA00022737"/>
    </source>
</evidence>
<dbReference type="InterPro" id="IPR001611">
    <property type="entry name" value="Leu-rich_rpt"/>
</dbReference>
<dbReference type="InterPro" id="IPR058922">
    <property type="entry name" value="WHD_DRP"/>
</dbReference>
<dbReference type="Proteomes" id="UP000289340">
    <property type="component" value="Chromosome 9"/>
</dbReference>
<dbReference type="InterPro" id="IPR026906">
    <property type="entry name" value="LRR_5"/>
</dbReference>
<dbReference type="Pfam" id="PF13306">
    <property type="entry name" value="LRR_5"/>
    <property type="match status" value="1"/>
</dbReference>
<dbReference type="PROSITE" id="PS51450">
    <property type="entry name" value="LRR"/>
    <property type="match status" value="1"/>
</dbReference>
<dbReference type="Gene3D" id="3.80.10.10">
    <property type="entry name" value="Ribonuclease Inhibitor"/>
    <property type="match status" value="3"/>
</dbReference>
<keyword evidence="5" id="KW-1185">Reference proteome</keyword>
<evidence type="ECO:0000313" key="5">
    <source>
        <dbReference type="Proteomes" id="UP000289340"/>
    </source>
</evidence>
<dbReference type="Pfam" id="PF23559">
    <property type="entry name" value="WHD_DRP"/>
    <property type="match status" value="1"/>
</dbReference>
<feature type="domain" description="Disease resistance R13L4/SHOC-2-like LRR" evidence="3">
    <location>
        <begin position="256"/>
        <end position="584"/>
    </location>
</feature>
<dbReference type="SMR" id="A0A445J3Y4"/>
<feature type="domain" description="Disease resistance protein winged helix" evidence="2">
    <location>
        <begin position="122"/>
        <end position="187"/>
    </location>
</feature>
<accession>A0A445J3Y4</accession>
<dbReference type="EMBL" id="QZWG01000009">
    <property type="protein sequence ID" value="RZB93093.1"/>
    <property type="molecule type" value="Genomic_DNA"/>
</dbReference>
<proteinExistence type="predicted"/>
<dbReference type="Pfam" id="PF23598">
    <property type="entry name" value="LRR_14"/>
    <property type="match status" value="1"/>
</dbReference>
<dbReference type="InterPro" id="IPR032675">
    <property type="entry name" value="LRR_dom_sf"/>
</dbReference>